<evidence type="ECO:0000256" key="2">
    <source>
        <dbReference type="SAM" id="SignalP"/>
    </source>
</evidence>
<dbReference type="AlphaFoldDB" id="A0A323UX68"/>
<dbReference type="Proteomes" id="UP000248259">
    <property type="component" value="Unassembled WGS sequence"/>
</dbReference>
<keyword evidence="2" id="KW-0732">Signal</keyword>
<feature type="signal peptide" evidence="2">
    <location>
        <begin position="1"/>
        <end position="18"/>
    </location>
</feature>
<evidence type="ECO:0000313" key="5">
    <source>
        <dbReference type="Proteomes" id="UP000248259"/>
    </source>
</evidence>
<comment type="caution">
    <text evidence="4">The sequence shown here is derived from an EMBL/GenBank/DDBJ whole genome shotgun (WGS) entry which is preliminary data.</text>
</comment>
<reference evidence="4 5" key="1">
    <citation type="submission" date="2018-06" db="EMBL/GenBank/DDBJ databases">
        <title>Azoarcus communis strain SWub3 genome.</title>
        <authorList>
            <person name="Zorraquino Salvo V."/>
            <person name="Toubiana D."/>
            <person name="Blumwald E."/>
        </authorList>
    </citation>
    <scope>NUCLEOTIDE SEQUENCE [LARGE SCALE GENOMIC DNA]</scope>
    <source>
        <strain evidence="4 5">SWub3</strain>
    </source>
</reference>
<dbReference type="Pfam" id="PF13511">
    <property type="entry name" value="DUF4124"/>
    <property type="match status" value="1"/>
</dbReference>
<dbReference type="RefSeq" id="WP_110523712.1">
    <property type="nucleotide sequence ID" value="NZ_QKOE01000004.1"/>
</dbReference>
<protein>
    <recommendedName>
        <fullName evidence="3">DUF4124 domain-containing protein</fullName>
    </recommendedName>
</protein>
<feature type="domain" description="DUF4124" evidence="3">
    <location>
        <begin position="15"/>
        <end position="57"/>
    </location>
</feature>
<keyword evidence="1" id="KW-0175">Coiled coil</keyword>
<dbReference type="OrthoDB" id="8853421at2"/>
<sequence>MYKLFLQCAAIATHFALAAPLAQAQVYKCLDQKTGETAYSDIPCSISARTQAVNTEPNVIDASGSREQALKKEIDALRDELRVHKSSASASNRSQADLQAERIDSRACEQARRSYDIEAGSLKQNKAAIESKRAAMYGACGMQEPDKVEINNTISPAGNCWRVGQQLVCR</sequence>
<name>A0A323UX68_9RHOO</name>
<dbReference type="InterPro" id="IPR025392">
    <property type="entry name" value="DUF4124"/>
</dbReference>
<feature type="chain" id="PRO_5016385080" description="DUF4124 domain-containing protein" evidence="2">
    <location>
        <begin position="19"/>
        <end position="170"/>
    </location>
</feature>
<evidence type="ECO:0000259" key="3">
    <source>
        <dbReference type="Pfam" id="PF13511"/>
    </source>
</evidence>
<proteinExistence type="predicted"/>
<gene>
    <name evidence="4" type="ORF">DNK49_07445</name>
</gene>
<keyword evidence="5" id="KW-1185">Reference proteome</keyword>
<accession>A0A323UX68</accession>
<evidence type="ECO:0000313" key="4">
    <source>
        <dbReference type="EMBL" id="PZA17067.1"/>
    </source>
</evidence>
<dbReference type="EMBL" id="QKOE01000004">
    <property type="protein sequence ID" value="PZA17067.1"/>
    <property type="molecule type" value="Genomic_DNA"/>
</dbReference>
<evidence type="ECO:0000256" key="1">
    <source>
        <dbReference type="SAM" id="Coils"/>
    </source>
</evidence>
<organism evidence="4 5">
    <name type="scientific">Parazoarcus communis SWub3 = DSM 12120</name>
    <dbReference type="NCBI Taxonomy" id="1121029"/>
    <lineage>
        <taxon>Bacteria</taxon>
        <taxon>Pseudomonadati</taxon>
        <taxon>Pseudomonadota</taxon>
        <taxon>Betaproteobacteria</taxon>
        <taxon>Rhodocyclales</taxon>
        <taxon>Zoogloeaceae</taxon>
        <taxon>Parazoarcus</taxon>
    </lineage>
</organism>
<feature type="coiled-coil region" evidence="1">
    <location>
        <begin position="60"/>
        <end position="87"/>
    </location>
</feature>